<dbReference type="CDD" id="cd00187">
    <property type="entry name" value="TOP4c"/>
    <property type="match status" value="1"/>
</dbReference>
<comment type="miscellaneous">
    <text evidence="8">Few gyrases are as efficient as E.coli at forming negative supercoils. Not all organisms have 2 type II topoisomerases; in organisms with a single type II topoisomerase this enzyme also has to decatenate newly replicated chromosomes.</text>
</comment>
<keyword evidence="8" id="KW-0963">Cytoplasm</keyword>
<comment type="catalytic activity">
    <reaction evidence="1 8 9">
        <text>ATP-dependent breakage, passage and rejoining of double-stranded DNA.</text>
        <dbReference type="EC" id="5.6.2.2"/>
    </reaction>
</comment>
<comment type="caution">
    <text evidence="8">Lacks conserved residue(s) required for the propagation of feature annotation.</text>
</comment>
<proteinExistence type="inferred from homology"/>
<dbReference type="HAMAP" id="MF_01897">
    <property type="entry name" value="GyrA"/>
    <property type="match status" value="1"/>
</dbReference>
<dbReference type="SUPFAM" id="SSF101904">
    <property type="entry name" value="GyrA/ParC C-terminal domain-like"/>
    <property type="match status" value="1"/>
</dbReference>
<dbReference type="EC" id="5.6.2.2" evidence="8"/>
<keyword evidence="6 8" id="KW-0238">DNA-binding</keyword>
<sequence>MQREGERLIPINIVDEMKSSYIDYSMSVIVSRALPDVRDGLKPVHRRVLYGMYGLGVFSNRKYLKSARIVGDVLGKYHPHGDSSVYDAMVRMAQPWSLRYPQVDGQGNFGSMDGDPPAAMRYTEARLKKISDEILSDLDKETVDFQNNFDDSLTEPSVMPTKIPNLLVNGTSGIAVGMATNMAPHNLSEAVDAITAYIDNREITIDELMQHIVAPDFPTGGIIYGYDGVRDAFHTGRGRVVLRAKVSFEEVHNRNAIIVTEIPYQVNKAEMIARTAELVKDEKIPGIYEIRDESDRNGMRVVYELKNDAIPNVVLNLLYKYTSLQTSFSVNNIALVHGRPEQLNLKDIIHHFVEHRHVIIVRRTEYELRKARERAHILEGFMKVIGTQDSLDKAISIIRHSATPQAAKEGIIQEFDLSELQAQAILDLRLARLTGMELDKIRDEYEAIMKEINNLEDILANEPRRFQIIKDELLEIKEKYGDERRTEIDYSGGEMSIEDIIPNEAVVLTISHAGYVKRTLLSEYKIQSRGGVGNKAATTRDSDFLEYIVSATNHQYMLFFTEKGKCYWLRVFEIPEGSKTAKGRAVQNLINIEPDDKIKAYIRTNNLKDAEYVNQMSVVMVTKNGTIKKTSLEAYSRPRVNGVNAIEIRDNDMLLGAYLTNGTSEIMIATKNGKCIRFPEAKVREVGRGSIGVRGISMEEDDEAIGMIVVNDLKNDTVLVVSEKGYGKRTAVEDYRITNRGGKGVITLNITEKTGNLIAIQNVTDDDGLMIINKSGVAIRMNMNEMRVMGRNTQGVKMINLKKNDEIAAIAKVEMDKDVVEEEELLEGEEGVILPAEEGDAPEIENNSEDENSEDAAEDNSEE</sequence>
<dbReference type="InterPro" id="IPR005743">
    <property type="entry name" value="GyrA"/>
</dbReference>
<evidence type="ECO:0000256" key="9">
    <source>
        <dbReference type="PROSITE-ProRule" id="PRU01384"/>
    </source>
</evidence>
<dbReference type="Pfam" id="PF00521">
    <property type="entry name" value="DNA_topoisoIV"/>
    <property type="match status" value="1"/>
</dbReference>
<dbReference type="Proteomes" id="UP001163731">
    <property type="component" value="Unassembled WGS sequence"/>
</dbReference>
<evidence type="ECO:0000313" key="13">
    <source>
        <dbReference type="Proteomes" id="UP001163731"/>
    </source>
</evidence>
<dbReference type="SMART" id="SM00434">
    <property type="entry name" value="TOP4c"/>
    <property type="match status" value="1"/>
</dbReference>
<evidence type="ECO:0000256" key="10">
    <source>
        <dbReference type="SAM" id="MobiDB-lite"/>
    </source>
</evidence>
<dbReference type="InterPro" id="IPR013757">
    <property type="entry name" value="Topo_IIA_A_a_sf"/>
</dbReference>
<keyword evidence="7 8" id="KW-0413">Isomerase</keyword>
<evidence type="ECO:0000256" key="1">
    <source>
        <dbReference type="ARBA" id="ARBA00000185"/>
    </source>
</evidence>
<dbReference type="InterPro" id="IPR050220">
    <property type="entry name" value="Type_II_DNA_Topoisomerases"/>
</dbReference>
<reference evidence="12" key="1">
    <citation type="submission" date="2022-10" db="EMBL/GenBank/DDBJ databases">
        <title>Chryseobacterium babae sp. nov. isolated from the gut of the beetle Oryctes rhinoceros, and Chryseobacterium kimseyorum sp. nov., isolated from a stick insect rearing cage.</title>
        <authorList>
            <person name="Shelomi M."/>
            <person name="Han C.-J."/>
            <person name="Chen W.-M."/>
            <person name="Chen H.-K."/>
            <person name="Liaw S.-J."/>
            <person name="Muhle E."/>
            <person name="Clermont D."/>
        </authorList>
    </citation>
    <scope>NUCLEOTIDE SEQUENCE</scope>
    <source>
        <strain evidence="12">09-1422</strain>
    </source>
</reference>
<feature type="domain" description="Topo IIA-type catalytic" evidence="11">
    <location>
        <begin position="34"/>
        <end position="500"/>
    </location>
</feature>
<keyword evidence="13" id="KW-1185">Reference proteome</keyword>
<feature type="active site" description="O-(5'-phospho-DNA)-tyrosine intermediate" evidence="8 9">
    <location>
        <position position="122"/>
    </location>
</feature>
<organism evidence="12 13">
    <name type="scientific">Chryseobacterium kimseyorum</name>
    <dbReference type="NCBI Taxonomy" id="2984028"/>
    <lineage>
        <taxon>Bacteria</taxon>
        <taxon>Pseudomonadati</taxon>
        <taxon>Bacteroidota</taxon>
        <taxon>Flavobacteriia</taxon>
        <taxon>Flavobacteriales</taxon>
        <taxon>Weeksellaceae</taxon>
        <taxon>Chryseobacterium group</taxon>
        <taxon>Chryseobacterium</taxon>
    </lineage>
</organism>
<gene>
    <name evidence="8 12" type="primary">gyrA</name>
    <name evidence="12" type="ORF">OMO38_02505</name>
</gene>
<comment type="caution">
    <text evidence="12">The sequence shown here is derived from an EMBL/GenBank/DDBJ whole genome shotgun (WGS) entry which is preliminary data.</text>
</comment>
<dbReference type="Pfam" id="PF03989">
    <property type="entry name" value="DNA_gyraseA_C"/>
    <property type="match status" value="6"/>
</dbReference>
<dbReference type="Gene3D" id="2.120.10.90">
    <property type="entry name" value="DNA gyrase/topoisomerase IV, subunit A, C-terminal"/>
    <property type="match status" value="1"/>
</dbReference>
<name>A0ABT3HUB7_9FLAO</name>
<dbReference type="NCBIfam" id="NF004043">
    <property type="entry name" value="PRK05560.1"/>
    <property type="match status" value="1"/>
</dbReference>
<dbReference type="PANTHER" id="PTHR43493:SF5">
    <property type="entry name" value="DNA GYRASE SUBUNIT A, CHLOROPLASTIC_MITOCHONDRIAL"/>
    <property type="match status" value="1"/>
</dbReference>
<dbReference type="Gene3D" id="1.10.268.10">
    <property type="entry name" value="Topoisomerase, domain 3"/>
    <property type="match status" value="1"/>
</dbReference>
<evidence type="ECO:0000256" key="2">
    <source>
        <dbReference type="ARBA" id="ARBA00008263"/>
    </source>
</evidence>
<evidence type="ECO:0000259" key="11">
    <source>
        <dbReference type="PROSITE" id="PS52040"/>
    </source>
</evidence>
<dbReference type="GO" id="GO:0003918">
    <property type="term" value="F:DNA topoisomerase type II (double strand cut, ATP-hydrolyzing) activity"/>
    <property type="evidence" value="ECO:0007669"/>
    <property type="project" value="UniProtKB-EC"/>
</dbReference>
<comment type="subcellular location">
    <subcellularLocation>
        <location evidence="8">Cytoplasm</location>
    </subcellularLocation>
</comment>
<dbReference type="NCBIfam" id="NF004044">
    <property type="entry name" value="PRK05561.1"/>
    <property type="match status" value="1"/>
</dbReference>
<feature type="compositionally biased region" description="Acidic residues" evidence="10">
    <location>
        <begin position="837"/>
        <end position="863"/>
    </location>
</feature>
<dbReference type="InterPro" id="IPR035516">
    <property type="entry name" value="Gyrase/topoIV_suA_C"/>
</dbReference>
<dbReference type="NCBIfam" id="TIGR01063">
    <property type="entry name" value="gyrA"/>
    <property type="match status" value="1"/>
</dbReference>
<evidence type="ECO:0000256" key="4">
    <source>
        <dbReference type="ARBA" id="ARBA00022840"/>
    </source>
</evidence>
<dbReference type="InterPro" id="IPR013758">
    <property type="entry name" value="Topo_IIA_A/C_ab"/>
</dbReference>
<keyword evidence="5 8" id="KW-0799">Topoisomerase</keyword>
<keyword evidence="4 8" id="KW-0067">ATP-binding</keyword>
<dbReference type="InterPro" id="IPR002205">
    <property type="entry name" value="Topo_IIA_dom_A"/>
</dbReference>
<dbReference type="EMBL" id="JAPDHW010000001">
    <property type="protein sequence ID" value="MCW3167389.1"/>
    <property type="molecule type" value="Genomic_DNA"/>
</dbReference>
<dbReference type="Gene3D" id="3.90.199.10">
    <property type="entry name" value="Topoisomerase II, domain 5"/>
    <property type="match status" value="1"/>
</dbReference>
<feature type="region of interest" description="Disordered" evidence="10">
    <location>
        <begin position="822"/>
        <end position="863"/>
    </location>
</feature>
<comment type="subunit">
    <text evidence="8">Heterotetramer, composed of two GyrA and two GyrB chains. In the heterotetramer, GyrA contains the active site tyrosine that forms a transient covalent intermediate with DNA, while GyrB binds cofactors and catalyzes ATP hydrolysis.</text>
</comment>
<evidence type="ECO:0000256" key="6">
    <source>
        <dbReference type="ARBA" id="ARBA00023125"/>
    </source>
</evidence>
<dbReference type="InterPro" id="IPR013760">
    <property type="entry name" value="Topo_IIA-like_dom_sf"/>
</dbReference>
<evidence type="ECO:0000256" key="3">
    <source>
        <dbReference type="ARBA" id="ARBA00022741"/>
    </source>
</evidence>
<comment type="similarity">
    <text evidence="2 8">Belongs to the type II topoisomerase GyrA/ParC subunit family.</text>
</comment>
<protein>
    <recommendedName>
        <fullName evidence="8">DNA gyrase subunit A</fullName>
        <ecNumber evidence="8">5.6.2.2</ecNumber>
    </recommendedName>
</protein>
<dbReference type="SUPFAM" id="SSF56719">
    <property type="entry name" value="Type II DNA topoisomerase"/>
    <property type="match status" value="1"/>
</dbReference>
<dbReference type="RefSeq" id="WP_264748668.1">
    <property type="nucleotide sequence ID" value="NZ_JAPDHW010000001.1"/>
</dbReference>
<evidence type="ECO:0000256" key="7">
    <source>
        <dbReference type="ARBA" id="ARBA00023235"/>
    </source>
</evidence>
<comment type="function">
    <text evidence="8">A type II topoisomerase that negatively supercoils closed circular double-stranded (ds) DNA in an ATP-dependent manner to modulate DNA topology and maintain chromosomes in an underwound state. Negative supercoiling favors strand separation, and DNA replication, transcription, recombination and repair, all of which involve strand separation. Also able to catalyze the interconversion of other topological isomers of dsDNA rings, including catenanes and knotted rings. Type II topoisomerases break and join 2 DNA strands simultaneously in an ATP-dependent manner.</text>
</comment>
<evidence type="ECO:0000256" key="8">
    <source>
        <dbReference type="HAMAP-Rule" id="MF_01897"/>
    </source>
</evidence>
<evidence type="ECO:0000256" key="5">
    <source>
        <dbReference type="ARBA" id="ARBA00023029"/>
    </source>
</evidence>
<dbReference type="InterPro" id="IPR006691">
    <property type="entry name" value="GyrA/parC_rep"/>
</dbReference>
<dbReference type="Gene3D" id="3.30.1360.40">
    <property type="match status" value="1"/>
</dbReference>
<dbReference type="PANTHER" id="PTHR43493">
    <property type="entry name" value="DNA GYRASE/TOPOISOMERASE SUBUNIT A"/>
    <property type="match status" value="1"/>
</dbReference>
<dbReference type="PROSITE" id="PS52040">
    <property type="entry name" value="TOPO_IIA"/>
    <property type="match status" value="1"/>
</dbReference>
<accession>A0ABT3HUB7</accession>
<evidence type="ECO:0000313" key="12">
    <source>
        <dbReference type="EMBL" id="MCW3167389.1"/>
    </source>
</evidence>
<keyword evidence="3 8" id="KW-0547">Nucleotide-binding</keyword>